<evidence type="ECO:0000256" key="2">
    <source>
        <dbReference type="ARBA" id="ARBA00023136"/>
    </source>
</evidence>
<dbReference type="InterPro" id="IPR050491">
    <property type="entry name" value="AmpC-like"/>
</dbReference>
<accession>A0A511J0B8</accession>
<evidence type="ECO:0000313" key="5">
    <source>
        <dbReference type="Proteomes" id="UP000321830"/>
    </source>
</evidence>
<comment type="caution">
    <text evidence="4">The sequence shown here is derived from an EMBL/GenBank/DDBJ whole genome shotgun (WGS) entry which is preliminary data.</text>
</comment>
<sequence>MIKNGKHAKKRSRSFYTILLLLLSLSIFSTTIILGWHSFNKVQDDPTTNRITLKKQVNLSPNEQQLASQINQLLKKNDYIGSIYVKKNNHIIFKRGYGYANKKTDQPNGPSLYYQIGSIQKAMTALLILKEVELGHLSLKTKLANFYPQIPGSQIISIEDLLYMKSGLKRTATPRVPLSDEKVVQFAVQHLKLVDYPNYRYEPLNFTLLAGILIQLTHQSYETLLKNEIIVPLGLKHTAFYDQVKHSSSHAVSYQMSPTDNYWKPLTETQSAIRNELGTGNISMSVYDLNTFFTKVLSGKLIPKQLLFSLWKASTKGHPYRGGVYCGNDYVLAQGNINRFHSVAVFKKNLKDAIVMESNVQADKKVKIPATDLRNQIYDLIEGNHQLAHG</sequence>
<dbReference type="Proteomes" id="UP000321830">
    <property type="component" value="Unassembled WGS sequence"/>
</dbReference>
<evidence type="ECO:0000259" key="3">
    <source>
        <dbReference type="Pfam" id="PF00144"/>
    </source>
</evidence>
<comment type="subcellular location">
    <subcellularLocation>
        <location evidence="1">Membrane</location>
    </subcellularLocation>
</comment>
<evidence type="ECO:0000313" key="4">
    <source>
        <dbReference type="EMBL" id="GEL91099.1"/>
    </source>
</evidence>
<dbReference type="PANTHER" id="PTHR46825">
    <property type="entry name" value="D-ALANYL-D-ALANINE-CARBOXYPEPTIDASE/ENDOPEPTIDASE AMPH"/>
    <property type="match status" value="1"/>
</dbReference>
<organism evidence="4 5">
    <name type="scientific">Enterococcus villorum</name>
    <dbReference type="NCBI Taxonomy" id="112904"/>
    <lineage>
        <taxon>Bacteria</taxon>
        <taxon>Bacillati</taxon>
        <taxon>Bacillota</taxon>
        <taxon>Bacilli</taxon>
        <taxon>Lactobacillales</taxon>
        <taxon>Enterococcaceae</taxon>
        <taxon>Enterococcus</taxon>
    </lineage>
</organism>
<dbReference type="GO" id="GO:0016787">
    <property type="term" value="F:hydrolase activity"/>
    <property type="evidence" value="ECO:0007669"/>
    <property type="project" value="UniProtKB-KW"/>
</dbReference>
<dbReference type="PANTHER" id="PTHR46825:SF11">
    <property type="entry name" value="PENICILLIN-BINDING PROTEIN 4"/>
    <property type="match status" value="1"/>
</dbReference>
<keyword evidence="2" id="KW-0472">Membrane</keyword>
<reference evidence="4 5" key="1">
    <citation type="submission" date="2019-07" db="EMBL/GenBank/DDBJ databases">
        <title>Whole genome shotgun sequence of Enterococcus villorum NBRC 100699.</title>
        <authorList>
            <person name="Hosoyama A."/>
            <person name="Uohara A."/>
            <person name="Ohji S."/>
            <person name="Ichikawa N."/>
        </authorList>
    </citation>
    <scope>NUCLEOTIDE SEQUENCE [LARGE SCALE GENOMIC DNA]</scope>
    <source>
        <strain evidence="4 5">NBRC 100699</strain>
    </source>
</reference>
<protein>
    <submittedName>
        <fullName evidence="4">Serine hydrolase</fullName>
    </submittedName>
</protein>
<dbReference type="AlphaFoldDB" id="A0A511J0B8"/>
<dbReference type="InterPro" id="IPR012338">
    <property type="entry name" value="Beta-lactam/transpept-like"/>
</dbReference>
<dbReference type="GO" id="GO:0016020">
    <property type="term" value="C:membrane"/>
    <property type="evidence" value="ECO:0007669"/>
    <property type="project" value="UniProtKB-SubCell"/>
</dbReference>
<dbReference type="Pfam" id="PF00144">
    <property type="entry name" value="Beta-lactamase"/>
    <property type="match status" value="1"/>
</dbReference>
<dbReference type="Gene3D" id="3.40.710.10">
    <property type="entry name" value="DD-peptidase/beta-lactamase superfamily"/>
    <property type="match status" value="1"/>
</dbReference>
<feature type="domain" description="Beta-lactamase-related" evidence="3">
    <location>
        <begin position="82"/>
        <end position="317"/>
    </location>
</feature>
<name>A0A511J0B8_9ENTE</name>
<dbReference type="SUPFAM" id="SSF56601">
    <property type="entry name" value="beta-lactamase/transpeptidase-like"/>
    <property type="match status" value="1"/>
</dbReference>
<dbReference type="InterPro" id="IPR001466">
    <property type="entry name" value="Beta-lactam-related"/>
</dbReference>
<keyword evidence="4" id="KW-0378">Hydrolase</keyword>
<dbReference type="EMBL" id="BJWF01000003">
    <property type="protein sequence ID" value="GEL91099.1"/>
    <property type="molecule type" value="Genomic_DNA"/>
</dbReference>
<evidence type="ECO:0000256" key="1">
    <source>
        <dbReference type="ARBA" id="ARBA00004370"/>
    </source>
</evidence>
<proteinExistence type="predicted"/>
<gene>
    <name evidence="4" type="ORF">EVI01_04360</name>
</gene>